<organism evidence="8 9">
    <name type="scientific">Sphingobacterium psychroaquaticum</name>
    <dbReference type="NCBI Taxonomy" id="561061"/>
    <lineage>
        <taxon>Bacteria</taxon>
        <taxon>Pseudomonadati</taxon>
        <taxon>Bacteroidota</taxon>
        <taxon>Sphingobacteriia</taxon>
        <taxon>Sphingobacteriales</taxon>
        <taxon>Sphingobacteriaceae</taxon>
        <taxon>Sphingobacterium</taxon>
    </lineage>
</organism>
<keyword evidence="9" id="KW-1185">Reference proteome</keyword>
<dbReference type="OrthoDB" id="9814591at2"/>
<dbReference type="EC" id="4.2.2.29" evidence="7"/>
<dbReference type="RefSeq" id="WP_085472131.1">
    <property type="nucleotide sequence ID" value="NZ_FXAU01000002.1"/>
</dbReference>
<reference evidence="8 9" key="1">
    <citation type="submission" date="2017-04" db="EMBL/GenBank/DDBJ databases">
        <authorList>
            <person name="Afonso C.L."/>
            <person name="Miller P.J."/>
            <person name="Scott M.A."/>
            <person name="Spackman E."/>
            <person name="Goraichik I."/>
            <person name="Dimitrov K.M."/>
            <person name="Suarez D.L."/>
            <person name="Swayne D.E."/>
        </authorList>
    </citation>
    <scope>NUCLEOTIDE SEQUENCE [LARGE SCALE GENOMIC DNA]</scope>
    <source>
        <strain evidence="8 9">DSM 22418</strain>
    </source>
</reference>
<dbReference type="Gene3D" id="3.30.1490.480">
    <property type="entry name" value="Endolytic murein transglycosylase"/>
    <property type="match status" value="1"/>
</dbReference>
<evidence type="ECO:0000313" key="9">
    <source>
        <dbReference type="Proteomes" id="UP000192980"/>
    </source>
</evidence>
<feature type="transmembrane region" description="Helical" evidence="7">
    <location>
        <begin position="12"/>
        <end position="31"/>
    </location>
</feature>
<evidence type="ECO:0000256" key="2">
    <source>
        <dbReference type="ARBA" id="ARBA00022692"/>
    </source>
</evidence>
<evidence type="ECO:0000256" key="6">
    <source>
        <dbReference type="ARBA" id="ARBA00023316"/>
    </source>
</evidence>
<keyword evidence="4 7" id="KW-0472">Membrane</keyword>
<accession>A0A1X7J053</accession>
<keyword evidence="1 7" id="KW-1003">Cell membrane</keyword>
<dbReference type="Gene3D" id="3.30.160.60">
    <property type="entry name" value="Classic Zinc Finger"/>
    <property type="match status" value="1"/>
</dbReference>
<proteinExistence type="inferred from homology"/>
<dbReference type="GO" id="GO:0005886">
    <property type="term" value="C:plasma membrane"/>
    <property type="evidence" value="ECO:0007669"/>
    <property type="project" value="UniProtKB-SubCell"/>
</dbReference>
<dbReference type="GO" id="GO:0008932">
    <property type="term" value="F:lytic endotransglycosylase activity"/>
    <property type="evidence" value="ECO:0007669"/>
    <property type="project" value="UniProtKB-UniRule"/>
</dbReference>
<keyword evidence="2 7" id="KW-0812">Transmembrane</keyword>
<dbReference type="CDD" id="cd08010">
    <property type="entry name" value="MltG_like"/>
    <property type="match status" value="1"/>
</dbReference>
<keyword evidence="5 7" id="KW-0456">Lyase</keyword>
<dbReference type="GO" id="GO:0009252">
    <property type="term" value="P:peptidoglycan biosynthetic process"/>
    <property type="evidence" value="ECO:0007669"/>
    <property type="project" value="UniProtKB-UniRule"/>
</dbReference>
<keyword evidence="6 7" id="KW-0961">Cell wall biogenesis/degradation</keyword>
<dbReference type="PANTHER" id="PTHR30518">
    <property type="entry name" value="ENDOLYTIC MUREIN TRANSGLYCOSYLASE"/>
    <property type="match status" value="1"/>
</dbReference>
<name>A0A1X7J053_9SPHI</name>
<comment type="catalytic activity">
    <reaction evidence="7">
        <text>a peptidoglycan chain = a peptidoglycan chain with N-acetyl-1,6-anhydromuramyl-[peptide] at the reducing end + a peptidoglycan chain with N-acetylglucosamine at the non-reducing end.</text>
        <dbReference type="EC" id="4.2.2.29"/>
    </reaction>
</comment>
<comment type="subcellular location">
    <subcellularLocation>
        <location evidence="7">Cell membrane</location>
        <topology evidence="7">Single-pass membrane protein</topology>
    </subcellularLocation>
</comment>
<dbReference type="EMBL" id="FXAU01000002">
    <property type="protein sequence ID" value="SMG20654.1"/>
    <property type="molecule type" value="Genomic_DNA"/>
</dbReference>
<dbReference type="GO" id="GO:0071555">
    <property type="term" value="P:cell wall organization"/>
    <property type="evidence" value="ECO:0007669"/>
    <property type="project" value="UniProtKB-KW"/>
</dbReference>
<dbReference type="STRING" id="561061.SAMN05660862_1266"/>
<dbReference type="InterPro" id="IPR003770">
    <property type="entry name" value="MLTG-like"/>
</dbReference>
<gene>
    <name evidence="7" type="primary">mltG</name>
    <name evidence="8" type="ORF">SAMN05660862_1266</name>
</gene>
<protein>
    <recommendedName>
        <fullName evidence="7">Endolytic murein transglycosylase</fullName>
        <ecNumber evidence="7">4.2.2.29</ecNumber>
    </recommendedName>
    <alternativeName>
        <fullName evidence="7">Peptidoglycan lytic transglycosylase</fullName>
    </alternativeName>
    <alternativeName>
        <fullName evidence="7">Peptidoglycan polymerization terminase</fullName>
    </alternativeName>
</protein>
<evidence type="ECO:0000256" key="1">
    <source>
        <dbReference type="ARBA" id="ARBA00022475"/>
    </source>
</evidence>
<evidence type="ECO:0000256" key="4">
    <source>
        <dbReference type="ARBA" id="ARBA00023136"/>
    </source>
</evidence>
<keyword evidence="3 7" id="KW-1133">Transmembrane helix</keyword>
<evidence type="ECO:0000313" key="8">
    <source>
        <dbReference type="EMBL" id="SMG20654.1"/>
    </source>
</evidence>
<dbReference type="Pfam" id="PF02618">
    <property type="entry name" value="YceG"/>
    <property type="match status" value="1"/>
</dbReference>
<dbReference type="HAMAP" id="MF_02065">
    <property type="entry name" value="MltG"/>
    <property type="match status" value="1"/>
</dbReference>
<evidence type="ECO:0000256" key="3">
    <source>
        <dbReference type="ARBA" id="ARBA00022989"/>
    </source>
</evidence>
<dbReference type="PANTHER" id="PTHR30518:SF2">
    <property type="entry name" value="ENDOLYTIC MUREIN TRANSGLYCOSYLASE"/>
    <property type="match status" value="1"/>
</dbReference>
<comment type="function">
    <text evidence="7">Functions as a peptidoglycan terminase that cleaves nascent peptidoglycan strands endolytically to terminate their elongation.</text>
</comment>
<evidence type="ECO:0000256" key="7">
    <source>
        <dbReference type="HAMAP-Rule" id="MF_02065"/>
    </source>
</evidence>
<dbReference type="NCBIfam" id="TIGR00247">
    <property type="entry name" value="endolytic transglycosylase MltG"/>
    <property type="match status" value="1"/>
</dbReference>
<comment type="similarity">
    <text evidence="7">Belongs to the transglycosylase MltG family.</text>
</comment>
<dbReference type="AlphaFoldDB" id="A0A1X7J053"/>
<evidence type="ECO:0000256" key="5">
    <source>
        <dbReference type="ARBA" id="ARBA00023239"/>
    </source>
</evidence>
<sequence>MVDQQKRIPKWLKIGAAIVALLIVVIGWKAYQTFLGPNITGDQKYVFIHTGDTYDKVLKKLEGQHIVKDIKSFDLVAKAMKYPTLVKPGRYKLTEGMSNRQLIGNLRGGYQEAVKFRFENIRLKENFAALLGKNFESDSTTFIHLLNNEKLANSYGFTKDNFFTMFIPNTYEIYWNTEPEKIIARFHEEYQRFWNADRKQKATALNLTPQEVSVLASIVKGEALHRDEMPAIAGLYLNRLRKGILLQADPTVIFANNDFTIRRVLNKHLTIDNPYNTYRFKGLPPGPIMLPSITSIDAVLNYKKHEYIYMCAKDDFSGYHNFAVTQAEHLVNARKFQQALDARNIKK</sequence>
<dbReference type="Proteomes" id="UP000192980">
    <property type="component" value="Unassembled WGS sequence"/>
</dbReference>
<feature type="site" description="Important for catalytic activity" evidence="7">
    <location>
        <position position="222"/>
    </location>
</feature>